<dbReference type="Proteomes" id="UP000000536">
    <property type="component" value="Chromosome"/>
</dbReference>
<dbReference type="RefSeq" id="WP_011250753.1">
    <property type="nucleotide sequence ID" value="NC_006624.1"/>
</dbReference>
<protein>
    <submittedName>
        <fullName evidence="7">ABC-type dipeptide/oligopeptide transport system, permease component</fullName>
    </submittedName>
</protein>
<dbReference type="InterPro" id="IPR035906">
    <property type="entry name" value="MetI-like_sf"/>
</dbReference>
<dbReference type="GO" id="GO:0055085">
    <property type="term" value="P:transmembrane transport"/>
    <property type="evidence" value="ECO:0007669"/>
    <property type="project" value="InterPro"/>
</dbReference>
<dbReference type="EMBL" id="AP006878">
    <property type="protein sequence ID" value="BAD85991.1"/>
    <property type="molecule type" value="Genomic_DNA"/>
</dbReference>
<dbReference type="GO" id="GO:0005886">
    <property type="term" value="C:plasma membrane"/>
    <property type="evidence" value="ECO:0007669"/>
    <property type="project" value="UniProtKB-SubCell"/>
</dbReference>
<dbReference type="CDD" id="cd06261">
    <property type="entry name" value="TM_PBP2"/>
    <property type="match status" value="1"/>
</dbReference>
<evidence type="ECO:0000259" key="6">
    <source>
        <dbReference type="PROSITE" id="PS50928"/>
    </source>
</evidence>
<evidence type="ECO:0000256" key="3">
    <source>
        <dbReference type="ARBA" id="ARBA00022989"/>
    </source>
</evidence>
<reference evidence="7 8" key="1">
    <citation type="journal article" date="2005" name="Genome Res.">
        <title>Complete genome sequence of the hyperthermophilic archaeon Thermococcus kodakaraensis KOD1 and comparison with Pyrococcus genomes.</title>
        <authorList>
            <person name="Fukui T."/>
            <person name="Atomi H."/>
            <person name="Kanai T."/>
            <person name="Matsumi R."/>
            <person name="Fujiwara S."/>
            <person name="Imanaka T."/>
        </authorList>
    </citation>
    <scope>NUCLEOTIDE SEQUENCE [LARGE SCALE GENOMIC DNA]</scope>
    <source>
        <strain evidence="8">ATCC BAA-918 / JCM 12380 / KOD1</strain>
    </source>
</reference>
<dbReference type="Gene3D" id="1.10.3720.10">
    <property type="entry name" value="MetI-like"/>
    <property type="match status" value="1"/>
</dbReference>
<keyword evidence="2 5" id="KW-0812">Transmembrane</keyword>
<dbReference type="AlphaFoldDB" id="Q5JJ94"/>
<evidence type="ECO:0000313" key="7">
    <source>
        <dbReference type="EMBL" id="BAD85991.1"/>
    </source>
</evidence>
<evidence type="ECO:0000313" key="8">
    <source>
        <dbReference type="Proteomes" id="UP000000536"/>
    </source>
</evidence>
<dbReference type="SUPFAM" id="SSF161098">
    <property type="entry name" value="MetI-like"/>
    <property type="match status" value="1"/>
</dbReference>
<keyword evidence="8" id="KW-1185">Reference proteome</keyword>
<evidence type="ECO:0000256" key="2">
    <source>
        <dbReference type="ARBA" id="ARBA00022692"/>
    </source>
</evidence>
<feature type="transmembrane region" description="Helical" evidence="5">
    <location>
        <begin position="308"/>
        <end position="325"/>
    </location>
</feature>
<dbReference type="EnsemblBacteria" id="BAD85991">
    <property type="protein sequence ID" value="BAD85991"/>
    <property type="gene ID" value="TK1802"/>
</dbReference>
<dbReference type="InterPro" id="IPR025966">
    <property type="entry name" value="OppC_N"/>
</dbReference>
<feature type="domain" description="ABC transmembrane type-1" evidence="6">
    <location>
        <begin position="266"/>
        <end position="459"/>
    </location>
</feature>
<dbReference type="Pfam" id="PF12911">
    <property type="entry name" value="OppC_N"/>
    <property type="match status" value="1"/>
</dbReference>
<dbReference type="PANTHER" id="PTHR43839:SF1">
    <property type="entry name" value="OPPC IN A BINDING PROTEIN-DEPENDENT TRANSPORT SYSTEM"/>
    <property type="match status" value="1"/>
</dbReference>
<feature type="transmembrane region" description="Helical" evidence="5">
    <location>
        <begin position="385"/>
        <end position="402"/>
    </location>
</feature>
<gene>
    <name evidence="7" type="ordered locus">TK1802</name>
</gene>
<dbReference type="eggNOG" id="arCOG00749">
    <property type="taxonomic scope" value="Archaea"/>
</dbReference>
<keyword evidence="4 5" id="KW-0472">Membrane</keyword>
<dbReference type="InterPro" id="IPR000515">
    <property type="entry name" value="MetI-like"/>
</dbReference>
<proteinExistence type="inferred from homology"/>
<feature type="transmembrane region" description="Helical" evidence="5">
    <location>
        <begin position="437"/>
        <end position="462"/>
    </location>
</feature>
<dbReference type="OrthoDB" id="312811at2157"/>
<dbReference type="KEGG" id="tko:TK1802"/>
<organism evidence="7 8">
    <name type="scientific">Thermococcus kodakarensis (strain ATCC BAA-918 / JCM 12380 / KOD1)</name>
    <name type="common">Pyrococcus kodakaraensis (strain KOD1)</name>
    <dbReference type="NCBI Taxonomy" id="69014"/>
    <lineage>
        <taxon>Archaea</taxon>
        <taxon>Methanobacteriati</taxon>
        <taxon>Methanobacteriota</taxon>
        <taxon>Thermococci</taxon>
        <taxon>Thermococcales</taxon>
        <taxon>Thermococcaceae</taxon>
        <taxon>Thermococcus</taxon>
    </lineage>
</organism>
<dbReference type="InParanoid" id="Q5JJ94"/>
<dbReference type="GeneID" id="78448333"/>
<comment type="similarity">
    <text evidence="5">Belongs to the binding-protein-dependent transport system permease family.</text>
</comment>
<evidence type="ECO:0000256" key="5">
    <source>
        <dbReference type="RuleBase" id="RU363032"/>
    </source>
</evidence>
<keyword evidence="5" id="KW-0813">Transport</keyword>
<accession>Q5JJ94</accession>
<evidence type="ECO:0000256" key="4">
    <source>
        <dbReference type="ARBA" id="ARBA00023136"/>
    </source>
</evidence>
<dbReference type="HOGENOM" id="CLU_028518_10_0_2"/>
<evidence type="ECO:0000256" key="1">
    <source>
        <dbReference type="ARBA" id="ARBA00004141"/>
    </source>
</evidence>
<dbReference type="PANTHER" id="PTHR43839">
    <property type="entry name" value="OPPC IN A BINDING PROTEIN-DEPENDENT TRANSPORT SYSTEM"/>
    <property type="match status" value="1"/>
</dbReference>
<sequence length="473" mass="52621">MRWVDFKESLSEFWADFKRQKTGLLGIFLLALLIFTALAAPILTSPDIPEKWKTFWLDNPKNVPPTWVNVFSSQKLAPHLVLEGSELQKYLKQTDSGYVIEIPYNNEYDVPPQDIVFKDVVGKSEGIRKPTLTVKVKRPDGTEVVLLQNYKFSGNTVIQLGTNPAVRDALIRWVKSQGIQIDPTKEFQYKTLMDATRVIFGKLNENILEKPEPLQGTYTFIFEINVPKDASVDLDNAKIIFTGRTYGWLGTDFKGRDLLAGIIWGSRVSLAIGVSVAVFSVLIGIFYGVTSAYFGGWTDEMMMRFQEFMASIPSLPILILMGTYFGGHISLWQIVLLLVVFGWVGVARVARSMALQIKEQTYVEAARVLGASTGRIIFKHMVPQLLPYAFASMALGVPGAVLSEASLSFLGLGDPTAVTWGQILHDAQAAGAATNGYWWWVLPPGLAIALVGFTFVMIGTALDRVLNPRLRRM</sequence>
<comment type="subcellular location">
    <subcellularLocation>
        <location evidence="5">Cell membrane</location>
        <topology evidence="5">Multi-pass membrane protein</topology>
    </subcellularLocation>
    <subcellularLocation>
        <location evidence="1">Membrane</location>
        <topology evidence="1">Multi-pass membrane protein</topology>
    </subcellularLocation>
</comment>
<dbReference type="PATRIC" id="fig|69014.16.peg.1758"/>
<dbReference type="Pfam" id="PF00528">
    <property type="entry name" value="BPD_transp_1"/>
    <property type="match status" value="1"/>
</dbReference>
<feature type="transmembrane region" description="Helical" evidence="5">
    <location>
        <begin position="270"/>
        <end position="296"/>
    </location>
</feature>
<dbReference type="PhylomeDB" id="Q5JJ94"/>
<feature type="transmembrane region" description="Helical" evidence="5">
    <location>
        <begin position="331"/>
        <end position="350"/>
    </location>
</feature>
<name>Q5JJ94_THEKO</name>
<dbReference type="STRING" id="69014.TK1802"/>
<keyword evidence="3 5" id="KW-1133">Transmembrane helix</keyword>
<dbReference type="PROSITE" id="PS50928">
    <property type="entry name" value="ABC_TM1"/>
    <property type="match status" value="1"/>
</dbReference>